<name>A0A5J9SN84_9POAL</name>
<accession>A0A5J9SN84</accession>
<dbReference type="AlphaFoldDB" id="A0A5J9SN84"/>
<gene>
    <name evidence="1" type="ORF">EJB05_54123</name>
</gene>
<feature type="non-terminal residue" evidence="1">
    <location>
        <position position="107"/>
    </location>
</feature>
<dbReference type="Gramene" id="TVU00443">
    <property type="protein sequence ID" value="TVU00443"/>
    <property type="gene ID" value="EJB05_54123"/>
</dbReference>
<sequence length="107" mass="11935">MGLVPHPQLLVLLVQEPPVARRLADLVRELRQRLDPLVPVDAEEERERVPVHSLPRHPVRVDIASIEQCMSQYLYDVADVDDDAAVDGLCLDPVSVLEDLEAPDAVL</sequence>
<evidence type="ECO:0000313" key="1">
    <source>
        <dbReference type="EMBL" id="TVU00443.1"/>
    </source>
</evidence>
<proteinExistence type="predicted"/>
<evidence type="ECO:0000313" key="2">
    <source>
        <dbReference type="Proteomes" id="UP000324897"/>
    </source>
</evidence>
<protein>
    <submittedName>
        <fullName evidence="1">Uncharacterized protein</fullName>
    </submittedName>
</protein>
<dbReference type="Proteomes" id="UP000324897">
    <property type="component" value="Unassembled WGS sequence"/>
</dbReference>
<keyword evidence="2" id="KW-1185">Reference proteome</keyword>
<reference evidence="1 2" key="1">
    <citation type="journal article" date="2019" name="Sci. Rep.">
        <title>A high-quality genome of Eragrostis curvula grass provides insights into Poaceae evolution and supports new strategies to enhance forage quality.</title>
        <authorList>
            <person name="Carballo J."/>
            <person name="Santos B.A.C.M."/>
            <person name="Zappacosta D."/>
            <person name="Garbus I."/>
            <person name="Selva J.P."/>
            <person name="Gallo C.A."/>
            <person name="Diaz A."/>
            <person name="Albertini E."/>
            <person name="Caccamo M."/>
            <person name="Echenique V."/>
        </authorList>
    </citation>
    <scope>NUCLEOTIDE SEQUENCE [LARGE SCALE GENOMIC DNA]</scope>
    <source>
        <strain evidence="2">cv. Victoria</strain>
        <tissue evidence="1">Leaf</tissue>
    </source>
</reference>
<comment type="caution">
    <text evidence="1">The sequence shown here is derived from an EMBL/GenBank/DDBJ whole genome shotgun (WGS) entry which is preliminary data.</text>
</comment>
<dbReference type="EMBL" id="RWGY01000585">
    <property type="protein sequence ID" value="TVU00443.1"/>
    <property type="molecule type" value="Genomic_DNA"/>
</dbReference>
<organism evidence="1 2">
    <name type="scientific">Eragrostis curvula</name>
    <name type="common">weeping love grass</name>
    <dbReference type="NCBI Taxonomy" id="38414"/>
    <lineage>
        <taxon>Eukaryota</taxon>
        <taxon>Viridiplantae</taxon>
        <taxon>Streptophyta</taxon>
        <taxon>Embryophyta</taxon>
        <taxon>Tracheophyta</taxon>
        <taxon>Spermatophyta</taxon>
        <taxon>Magnoliopsida</taxon>
        <taxon>Liliopsida</taxon>
        <taxon>Poales</taxon>
        <taxon>Poaceae</taxon>
        <taxon>PACMAD clade</taxon>
        <taxon>Chloridoideae</taxon>
        <taxon>Eragrostideae</taxon>
        <taxon>Eragrostidinae</taxon>
        <taxon>Eragrostis</taxon>
    </lineage>
</organism>